<dbReference type="PANTHER" id="PTHR44688">
    <property type="entry name" value="DNA-BINDING TRANSCRIPTIONAL ACTIVATOR DEVR_DOSR"/>
    <property type="match status" value="1"/>
</dbReference>
<feature type="compositionally biased region" description="Low complexity" evidence="4">
    <location>
        <begin position="458"/>
        <end position="494"/>
    </location>
</feature>
<evidence type="ECO:0000256" key="4">
    <source>
        <dbReference type="SAM" id="MobiDB-lite"/>
    </source>
</evidence>
<dbReference type="Gene3D" id="1.20.120.520">
    <property type="entry name" value="nmb1532 protein domain like"/>
    <property type="match status" value="1"/>
</dbReference>
<evidence type="ECO:0000256" key="3">
    <source>
        <dbReference type="ARBA" id="ARBA00023163"/>
    </source>
</evidence>
<dbReference type="SUPFAM" id="SSF46894">
    <property type="entry name" value="C-terminal effector domain of the bipartite response regulators"/>
    <property type="match status" value="1"/>
</dbReference>
<dbReference type="SMART" id="SM00421">
    <property type="entry name" value="HTH_LUXR"/>
    <property type="match status" value="1"/>
</dbReference>
<evidence type="ECO:0000256" key="1">
    <source>
        <dbReference type="ARBA" id="ARBA00023015"/>
    </source>
</evidence>
<feature type="region of interest" description="Disordered" evidence="4">
    <location>
        <begin position="447"/>
        <end position="494"/>
    </location>
</feature>
<proteinExistence type="predicted"/>
<name>J9FMI0_9ZZZZ</name>
<evidence type="ECO:0000259" key="5">
    <source>
        <dbReference type="PROSITE" id="PS50043"/>
    </source>
</evidence>
<comment type="caution">
    <text evidence="6">The sequence shown here is derived from an EMBL/GenBank/DDBJ whole genome shotgun (WGS) entry which is preliminary data.</text>
</comment>
<feature type="compositionally biased region" description="Low complexity" evidence="4">
    <location>
        <begin position="126"/>
        <end position="150"/>
    </location>
</feature>
<dbReference type="Gene3D" id="1.10.10.10">
    <property type="entry name" value="Winged helix-like DNA-binding domain superfamily/Winged helix DNA-binding domain"/>
    <property type="match status" value="1"/>
</dbReference>
<dbReference type="AlphaFoldDB" id="J9FMI0"/>
<reference evidence="6" key="1">
    <citation type="journal article" date="2012" name="PLoS ONE">
        <title>Gene sets for utilization of primary and secondary nutrition supplies in the distal gut of endangered iberian lynx.</title>
        <authorList>
            <person name="Alcaide M."/>
            <person name="Messina E."/>
            <person name="Richter M."/>
            <person name="Bargiela R."/>
            <person name="Peplies J."/>
            <person name="Huws S.A."/>
            <person name="Newbold C.J."/>
            <person name="Golyshin P.N."/>
            <person name="Simon M.A."/>
            <person name="Lopez G."/>
            <person name="Yakimov M.M."/>
            <person name="Ferrer M."/>
        </authorList>
    </citation>
    <scope>NUCLEOTIDE SEQUENCE</scope>
</reference>
<evidence type="ECO:0000313" key="6">
    <source>
        <dbReference type="EMBL" id="EJW95638.1"/>
    </source>
</evidence>
<dbReference type="InterPro" id="IPR016032">
    <property type="entry name" value="Sig_transdc_resp-reg_C-effctor"/>
</dbReference>
<dbReference type="CDD" id="cd06170">
    <property type="entry name" value="LuxR_C_like"/>
    <property type="match status" value="1"/>
</dbReference>
<keyword evidence="2" id="KW-0238">DNA-binding</keyword>
<dbReference type="PROSITE" id="PS00622">
    <property type="entry name" value="HTH_LUXR_1"/>
    <property type="match status" value="1"/>
</dbReference>
<keyword evidence="1" id="KW-0805">Transcription regulation</keyword>
<organism evidence="6">
    <name type="scientific">gut metagenome</name>
    <dbReference type="NCBI Taxonomy" id="749906"/>
    <lineage>
        <taxon>unclassified sequences</taxon>
        <taxon>metagenomes</taxon>
        <taxon>organismal metagenomes</taxon>
    </lineage>
</organism>
<feature type="domain" description="HTH luxR-type" evidence="5">
    <location>
        <begin position="496"/>
        <end position="561"/>
    </location>
</feature>
<evidence type="ECO:0000256" key="2">
    <source>
        <dbReference type="ARBA" id="ARBA00023125"/>
    </source>
</evidence>
<dbReference type="PROSITE" id="PS50043">
    <property type="entry name" value="HTH_LUXR_2"/>
    <property type="match status" value="1"/>
</dbReference>
<dbReference type="GO" id="GO:0006355">
    <property type="term" value="P:regulation of DNA-templated transcription"/>
    <property type="evidence" value="ECO:0007669"/>
    <property type="project" value="InterPro"/>
</dbReference>
<dbReference type="InterPro" id="IPR000792">
    <property type="entry name" value="Tscrpt_reg_LuxR_C"/>
</dbReference>
<protein>
    <submittedName>
        <fullName evidence="6">Transcriptional regulator, LuxR family domain protein</fullName>
    </submittedName>
</protein>
<dbReference type="GO" id="GO:0003677">
    <property type="term" value="F:DNA binding"/>
    <property type="evidence" value="ECO:0007669"/>
    <property type="project" value="UniProtKB-KW"/>
</dbReference>
<feature type="region of interest" description="Disordered" evidence="4">
    <location>
        <begin position="321"/>
        <end position="343"/>
    </location>
</feature>
<keyword evidence="3" id="KW-0804">Transcription</keyword>
<sequence length="570" mass="61808">MDIPFRKRYKKSPALDEAGDFCVQGEGSAFRFPHSAFRIPLAPARSLSQARSVGSAGRKGASTHKWVGWGCFHVCAFAYLCSGERKTINGKLKIRNRKLETANGKQAYNRKELRMNRTMNAILNRTSTSESTSASTPESTSTSTSASTSTFASGRGAYVPTDPMMNIVRDNYSLLQVVSRFGLSLGFGDQSVQAVCRASGVDTATFLAVVNLLNRPEATDACHPDFGLARETKEEVVALRLPTLLQYLRQSHAYFLDFCLPGIRRQLMEAIDCSMQNEVAFLLLKFFDQYMNEVRKHMHYEDTQVFPYVEQLLEAASGEPAALGAPDNSASVPSAGDGAPETAGRASSVVSIRQFATHHDQIDAKLSELKNLLIQYYPASGNNYRLNAVLLDLYSCEQELAAHTRVEDHLFVPAVYRLECPDAVFRTECSDAAFRMGQSEAAFRMGQASDACGQESPEAGSSRAAGRSASGSSASGSSELGSSASGSSASVGSSGLETGVEVLTDREKEIVCCVAKGMINKEIAEALFLSIHTVTTHRKNIARKLQIHSVAGLAIYAIAHKLVELSEVKL</sequence>
<dbReference type="EMBL" id="AMCI01005699">
    <property type="protein sequence ID" value="EJW95638.1"/>
    <property type="molecule type" value="Genomic_DNA"/>
</dbReference>
<gene>
    <name evidence="6" type="ORF">EVA_16251</name>
</gene>
<dbReference type="PANTHER" id="PTHR44688:SF16">
    <property type="entry name" value="DNA-BINDING TRANSCRIPTIONAL ACTIVATOR DEVR_DOSR"/>
    <property type="match status" value="1"/>
</dbReference>
<dbReference type="InterPro" id="IPR036388">
    <property type="entry name" value="WH-like_DNA-bd_sf"/>
</dbReference>
<dbReference type="Pfam" id="PF00196">
    <property type="entry name" value="GerE"/>
    <property type="match status" value="1"/>
</dbReference>
<feature type="region of interest" description="Disordered" evidence="4">
    <location>
        <begin position="124"/>
        <end position="152"/>
    </location>
</feature>
<accession>J9FMI0</accession>
<dbReference type="PRINTS" id="PR00038">
    <property type="entry name" value="HTHLUXR"/>
</dbReference>